<reference evidence="3 4" key="1">
    <citation type="submission" date="2021-11" db="EMBL/GenBank/DDBJ databases">
        <authorList>
            <person name="Huq M.A."/>
        </authorList>
    </citation>
    <scope>NUCLEOTIDE SEQUENCE [LARGE SCALE GENOMIC DNA]</scope>
    <source>
        <strain evidence="3 4">MAHUQ-52</strain>
    </source>
</reference>
<evidence type="ECO:0000313" key="3">
    <source>
        <dbReference type="EMBL" id="MCC6070241.1"/>
    </source>
</evidence>
<comment type="caution">
    <text evidence="3">The sequence shown here is derived from an EMBL/GenBank/DDBJ whole genome shotgun (WGS) entry which is preliminary data.</text>
</comment>
<dbReference type="RefSeq" id="WP_229431173.1">
    <property type="nucleotide sequence ID" value="NZ_JAJHPV010000009.1"/>
</dbReference>
<dbReference type="Pfam" id="PF07589">
    <property type="entry name" value="PEP-CTERM"/>
    <property type="match status" value="1"/>
</dbReference>
<evidence type="ECO:0000313" key="4">
    <source>
        <dbReference type="Proteomes" id="UP001198701"/>
    </source>
</evidence>
<evidence type="ECO:0000256" key="1">
    <source>
        <dbReference type="SAM" id="SignalP"/>
    </source>
</evidence>
<accession>A0ABS8IQQ8</accession>
<dbReference type="Proteomes" id="UP001198701">
    <property type="component" value="Unassembled WGS sequence"/>
</dbReference>
<evidence type="ECO:0000259" key="2">
    <source>
        <dbReference type="Pfam" id="PF07589"/>
    </source>
</evidence>
<name>A0ABS8IQQ8_9BURK</name>
<feature type="signal peptide" evidence="1">
    <location>
        <begin position="1"/>
        <end position="26"/>
    </location>
</feature>
<gene>
    <name evidence="3" type="ORF">LMJ30_04605</name>
</gene>
<keyword evidence="4" id="KW-1185">Reference proteome</keyword>
<dbReference type="NCBIfam" id="TIGR02595">
    <property type="entry name" value="PEP_CTERM"/>
    <property type="match status" value="1"/>
</dbReference>
<dbReference type="EMBL" id="JAJHPV010000009">
    <property type="protein sequence ID" value="MCC6070241.1"/>
    <property type="molecule type" value="Genomic_DNA"/>
</dbReference>
<feature type="domain" description="Ice-binding protein C-terminal" evidence="2">
    <location>
        <begin position="203"/>
        <end position="225"/>
    </location>
</feature>
<sequence>MKVLPSKLLLSLATAGFALASGAAHAEIIRTGDSSGYWGIDVDANGTSDLQFNQYSSSGWYWSDYDLYAVGLNGAVVSAGGPLAFGNAIDANTLFASSNHMADYASWTTFYSCGYRGNSTCSRSHSTFTGTWNNGSNAVTGYLGFALSNGDDKFYGWANVTMNYWGSAYVHGTAMETCANVAITAGQTTTSCAPVVVPPAEEVPEPASLALLAAGAIGIGAMRRRRAVKG</sequence>
<proteinExistence type="predicted"/>
<feature type="chain" id="PRO_5046426822" evidence="1">
    <location>
        <begin position="27"/>
        <end position="230"/>
    </location>
</feature>
<dbReference type="InterPro" id="IPR013424">
    <property type="entry name" value="Ice-binding_C"/>
</dbReference>
<organism evidence="3 4">
    <name type="scientific">Massilia agrisoli</name>
    <dbReference type="NCBI Taxonomy" id="2892444"/>
    <lineage>
        <taxon>Bacteria</taxon>
        <taxon>Pseudomonadati</taxon>
        <taxon>Pseudomonadota</taxon>
        <taxon>Betaproteobacteria</taxon>
        <taxon>Burkholderiales</taxon>
        <taxon>Oxalobacteraceae</taxon>
        <taxon>Telluria group</taxon>
        <taxon>Massilia</taxon>
    </lineage>
</organism>
<keyword evidence="1" id="KW-0732">Signal</keyword>
<protein>
    <submittedName>
        <fullName evidence="3">PEP-CTERM sorting domain-containing protein</fullName>
    </submittedName>
</protein>